<evidence type="ECO:0000313" key="3">
    <source>
        <dbReference type="Proteomes" id="UP000318141"/>
    </source>
</evidence>
<dbReference type="OrthoDB" id="9812295at2"/>
<organism evidence="2 3">
    <name type="scientific">Cupriavidus gilardii J11</name>
    <dbReference type="NCBI Taxonomy" id="936133"/>
    <lineage>
        <taxon>Bacteria</taxon>
        <taxon>Pseudomonadati</taxon>
        <taxon>Pseudomonadota</taxon>
        <taxon>Betaproteobacteria</taxon>
        <taxon>Burkholderiales</taxon>
        <taxon>Burkholderiaceae</taxon>
        <taxon>Cupriavidus</taxon>
    </lineage>
</organism>
<accession>A0A562BJS6</accession>
<sequence length="152" mass="17323">MTDTTNPTTPEQEQQIRALIESWRQAAIARDVPRIVTHYTPDIVAFDAVMQLQFKGVEAYGKHWAACMEMCNEPGETVFEIDQLHIVAEQRSGYAHYLIRCGHRDSDGNEKSSWMRVSVGLRRTDAGWKIAHEHFSAPFDMESGKALFDLKP</sequence>
<dbReference type="Gene3D" id="3.10.450.50">
    <property type="match status" value="1"/>
</dbReference>
<gene>
    <name evidence="2" type="ORF">L602_002400000030</name>
</gene>
<dbReference type="Pfam" id="PF13474">
    <property type="entry name" value="SnoaL_3"/>
    <property type="match status" value="1"/>
</dbReference>
<dbReference type="AlphaFoldDB" id="A0A562BJS6"/>
<dbReference type="SUPFAM" id="SSF54427">
    <property type="entry name" value="NTF2-like"/>
    <property type="match status" value="1"/>
</dbReference>
<dbReference type="EMBL" id="VLJN01000017">
    <property type="protein sequence ID" value="TWG85557.1"/>
    <property type="molecule type" value="Genomic_DNA"/>
</dbReference>
<proteinExistence type="predicted"/>
<comment type="caution">
    <text evidence="2">The sequence shown here is derived from an EMBL/GenBank/DDBJ whole genome shotgun (WGS) entry which is preliminary data.</text>
</comment>
<reference evidence="2 3" key="1">
    <citation type="submission" date="2019-07" db="EMBL/GenBank/DDBJ databases">
        <title>Genome sequencing of lignin-degrading bacterial isolates.</title>
        <authorList>
            <person name="Gladden J."/>
        </authorList>
    </citation>
    <scope>NUCLEOTIDE SEQUENCE [LARGE SCALE GENOMIC DNA]</scope>
    <source>
        <strain evidence="2 3">J11</strain>
    </source>
</reference>
<evidence type="ECO:0000313" key="2">
    <source>
        <dbReference type="EMBL" id="TWG85557.1"/>
    </source>
</evidence>
<dbReference type="InterPro" id="IPR032710">
    <property type="entry name" value="NTF2-like_dom_sf"/>
</dbReference>
<name>A0A562BJS6_9BURK</name>
<feature type="domain" description="SnoaL-like" evidence="1">
    <location>
        <begin position="16"/>
        <end position="139"/>
    </location>
</feature>
<dbReference type="Proteomes" id="UP000318141">
    <property type="component" value="Unassembled WGS sequence"/>
</dbReference>
<evidence type="ECO:0000259" key="1">
    <source>
        <dbReference type="Pfam" id="PF13474"/>
    </source>
</evidence>
<keyword evidence="3" id="KW-1185">Reference proteome</keyword>
<dbReference type="InterPro" id="IPR037401">
    <property type="entry name" value="SnoaL-like"/>
</dbReference>
<protein>
    <submittedName>
        <fullName evidence="2">Uncharacterized protein (TIGR02246 family)</fullName>
    </submittedName>
</protein>